<dbReference type="RefSeq" id="WP_273893068.1">
    <property type="nucleotide sequence ID" value="NZ_JAMDGP010000029.1"/>
</dbReference>
<comment type="caution">
    <text evidence="1">The sequence shown here is derived from an EMBL/GenBank/DDBJ whole genome shotgun (WGS) entry which is preliminary data.</text>
</comment>
<sequence length="149" mass="16920">MQLRGARLKEYLEGKLDELVASYSSRSKVYIYSQKEFASYASVSRETVRKYQKEIDAFLAADNIPKRSFDKDARVNNLESKVFKLQCDLAESQAMYEAIRVRYVDMIESLLANSIDVQALICPSVESSDCEKSYKQCVLCGVSTTPKKS</sequence>
<dbReference type="EMBL" id="JAMDGZ010000022">
    <property type="protein sequence ID" value="MDD1014328.1"/>
    <property type="molecule type" value="Genomic_DNA"/>
</dbReference>
<keyword evidence="2" id="KW-1185">Reference proteome</keyword>
<gene>
    <name evidence="1" type="ORF">M5G17_11650</name>
</gene>
<reference evidence="1 2" key="1">
    <citation type="submission" date="2022-05" db="EMBL/GenBank/DDBJ databases">
        <title>Novel Pseudomonas spp. Isolated from a Rainbow Trout Aquaculture Facility.</title>
        <authorList>
            <person name="Testerman T."/>
            <person name="Graf J."/>
        </authorList>
    </citation>
    <scope>NUCLEOTIDE SEQUENCE [LARGE SCALE GENOMIC DNA]</scope>
    <source>
        <strain evidence="1 2">ID1025</strain>
    </source>
</reference>
<evidence type="ECO:0000313" key="1">
    <source>
        <dbReference type="EMBL" id="MDD1014328.1"/>
    </source>
</evidence>
<protein>
    <submittedName>
        <fullName evidence="1">Uncharacterized protein</fullName>
    </submittedName>
</protein>
<evidence type="ECO:0000313" key="2">
    <source>
        <dbReference type="Proteomes" id="UP001148184"/>
    </source>
</evidence>
<organism evidence="1 2">
    <name type="scientific">Pseudomonas rubra</name>
    <dbReference type="NCBI Taxonomy" id="2942627"/>
    <lineage>
        <taxon>Bacteria</taxon>
        <taxon>Pseudomonadati</taxon>
        <taxon>Pseudomonadota</taxon>
        <taxon>Gammaproteobacteria</taxon>
        <taxon>Pseudomonadales</taxon>
        <taxon>Pseudomonadaceae</taxon>
        <taxon>Pseudomonas</taxon>
    </lineage>
</organism>
<dbReference type="Proteomes" id="UP001148184">
    <property type="component" value="Unassembled WGS sequence"/>
</dbReference>
<accession>A0ABT5P8E5</accession>
<name>A0ABT5P8E5_9PSED</name>
<proteinExistence type="predicted"/>